<accession>A0ABN8GBZ8</accession>
<dbReference type="Gene3D" id="3.40.50.720">
    <property type="entry name" value="NAD(P)-binding Rossmann-like Domain"/>
    <property type="match status" value="1"/>
</dbReference>
<proteinExistence type="predicted"/>
<dbReference type="Gene3D" id="3.30.360.10">
    <property type="entry name" value="Dihydrodipicolinate Reductase, domain 2"/>
    <property type="match status" value="1"/>
</dbReference>
<dbReference type="PANTHER" id="PTHR43249">
    <property type="entry name" value="UDP-N-ACETYL-2-AMINO-2-DEOXY-D-GLUCURONATE OXIDASE"/>
    <property type="match status" value="1"/>
</dbReference>
<protein>
    <submittedName>
        <fullName evidence="1">Uncharacterized protein</fullName>
    </submittedName>
</protein>
<dbReference type="SUPFAM" id="SSF51735">
    <property type="entry name" value="NAD(P)-binding Rossmann-fold domains"/>
    <property type="match status" value="1"/>
</dbReference>
<name>A0ABN8GBZ8_9BACL</name>
<dbReference type="EMBL" id="CAKMMW010000004">
    <property type="protein sequence ID" value="CAH1202204.1"/>
    <property type="molecule type" value="Genomic_DNA"/>
</dbReference>
<keyword evidence="2" id="KW-1185">Reference proteome</keyword>
<dbReference type="Proteomes" id="UP000838821">
    <property type="component" value="Unassembled WGS sequence"/>
</dbReference>
<comment type="caution">
    <text evidence="1">The sequence shown here is derived from an EMBL/GenBank/DDBJ whole genome shotgun (WGS) entry which is preliminary data.</text>
</comment>
<dbReference type="InterPro" id="IPR052515">
    <property type="entry name" value="Gfo/Idh/MocA_Oxidoreductase"/>
</dbReference>
<sequence length="65" mass="7714">MEECDRMIEAAEESGRILSVVGQNRYLDPMMKLKTTLDSGLIGRIVHAKVESHWWRGQNYYDLWW</sequence>
<dbReference type="InterPro" id="IPR036291">
    <property type="entry name" value="NAD(P)-bd_dom_sf"/>
</dbReference>
<dbReference type="PANTHER" id="PTHR43249:SF1">
    <property type="entry name" value="D-GLUCOSIDE 3-DEHYDROGENASE"/>
    <property type="match status" value="1"/>
</dbReference>
<evidence type="ECO:0000313" key="1">
    <source>
        <dbReference type="EMBL" id="CAH1202204.1"/>
    </source>
</evidence>
<reference evidence="1" key="1">
    <citation type="submission" date="2022-01" db="EMBL/GenBank/DDBJ databases">
        <authorList>
            <person name="Criscuolo A."/>
        </authorList>
    </citation>
    <scope>NUCLEOTIDE SEQUENCE</scope>
    <source>
        <strain evidence="1">CIP111891</strain>
    </source>
</reference>
<gene>
    <name evidence="1" type="ORF">PAECIP111891_02045</name>
</gene>
<organism evidence="1 2">
    <name type="scientific">Paenibacillus allorhizoplanae</name>
    <dbReference type="NCBI Taxonomy" id="2905648"/>
    <lineage>
        <taxon>Bacteria</taxon>
        <taxon>Bacillati</taxon>
        <taxon>Bacillota</taxon>
        <taxon>Bacilli</taxon>
        <taxon>Bacillales</taxon>
        <taxon>Paenibacillaceae</taxon>
        <taxon>Paenibacillus</taxon>
    </lineage>
</organism>
<evidence type="ECO:0000313" key="2">
    <source>
        <dbReference type="Proteomes" id="UP000838821"/>
    </source>
</evidence>